<proteinExistence type="predicted"/>
<organism evidence="1 2">
    <name type="scientific">Ameca splendens</name>
    <dbReference type="NCBI Taxonomy" id="208324"/>
    <lineage>
        <taxon>Eukaryota</taxon>
        <taxon>Metazoa</taxon>
        <taxon>Chordata</taxon>
        <taxon>Craniata</taxon>
        <taxon>Vertebrata</taxon>
        <taxon>Euteleostomi</taxon>
        <taxon>Actinopterygii</taxon>
        <taxon>Neopterygii</taxon>
        <taxon>Teleostei</taxon>
        <taxon>Neoteleostei</taxon>
        <taxon>Acanthomorphata</taxon>
        <taxon>Ovalentaria</taxon>
        <taxon>Atherinomorphae</taxon>
        <taxon>Cyprinodontiformes</taxon>
        <taxon>Goodeidae</taxon>
        <taxon>Ameca</taxon>
    </lineage>
</organism>
<comment type="caution">
    <text evidence="1">The sequence shown here is derived from an EMBL/GenBank/DDBJ whole genome shotgun (WGS) entry which is preliminary data.</text>
</comment>
<gene>
    <name evidence="1" type="ORF">AMECASPLE_024050</name>
</gene>
<dbReference type="EMBL" id="JAHRIP010049289">
    <property type="protein sequence ID" value="MEQ2300302.1"/>
    <property type="molecule type" value="Genomic_DNA"/>
</dbReference>
<evidence type="ECO:0000313" key="2">
    <source>
        <dbReference type="Proteomes" id="UP001469553"/>
    </source>
</evidence>
<dbReference type="Proteomes" id="UP001469553">
    <property type="component" value="Unassembled WGS sequence"/>
</dbReference>
<reference evidence="1 2" key="1">
    <citation type="submission" date="2021-06" db="EMBL/GenBank/DDBJ databases">
        <authorList>
            <person name="Palmer J.M."/>
        </authorList>
    </citation>
    <scope>NUCLEOTIDE SEQUENCE [LARGE SCALE GENOMIC DNA]</scope>
    <source>
        <strain evidence="1 2">AS_MEX2019</strain>
        <tissue evidence="1">Muscle</tissue>
    </source>
</reference>
<accession>A0ABV0Z3F2</accession>
<sequence length="121" mass="13359">MISVEIKAKRMATVSHLTSQHCRDTTSTKSVCVPNPVITSYCQSSDTIGAKGPPRTTLILRPPTLFSRRMKASFSISDFFLATSSMAPKYMKRFSRVEHSSVIATIFSEISDTTLLVPIIT</sequence>
<keyword evidence="2" id="KW-1185">Reference proteome</keyword>
<evidence type="ECO:0000313" key="1">
    <source>
        <dbReference type="EMBL" id="MEQ2300302.1"/>
    </source>
</evidence>
<name>A0ABV0Z3F2_9TELE</name>
<protein>
    <submittedName>
        <fullName evidence="1">Uncharacterized protein</fullName>
    </submittedName>
</protein>